<keyword evidence="8" id="KW-0479">Metal-binding</keyword>
<organism evidence="14 15">
    <name type="scientific">Acropora cervicornis</name>
    <name type="common">Staghorn coral</name>
    <dbReference type="NCBI Taxonomy" id="6130"/>
    <lineage>
        <taxon>Eukaryota</taxon>
        <taxon>Metazoa</taxon>
        <taxon>Cnidaria</taxon>
        <taxon>Anthozoa</taxon>
        <taxon>Hexacorallia</taxon>
        <taxon>Scleractinia</taxon>
        <taxon>Astrocoeniina</taxon>
        <taxon>Acroporidae</taxon>
        <taxon>Acropora</taxon>
    </lineage>
</organism>
<dbReference type="EMBL" id="JARQWQ010000127">
    <property type="protein sequence ID" value="KAK2549319.1"/>
    <property type="molecule type" value="Genomic_DNA"/>
</dbReference>
<dbReference type="InterPro" id="IPR045249">
    <property type="entry name" value="HARBI1-like"/>
</dbReference>
<comment type="cofactor">
    <cofactor evidence="1">
        <name>a divalent metal cation</name>
        <dbReference type="ChEBI" id="CHEBI:60240"/>
    </cofactor>
</comment>
<evidence type="ECO:0000256" key="7">
    <source>
        <dbReference type="ARBA" id="ARBA00022722"/>
    </source>
</evidence>
<evidence type="ECO:0000256" key="9">
    <source>
        <dbReference type="ARBA" id="ARBA00022801"/>
    </source>
</evidence>
<dbReference type="GO" id="GO:0005634">
    <property type="term" value="C:nucleus"/>
    <property type="evidence" value="ECO:0007669"/>
    <property type="project" value="UniProtKB-SubCell"/>
</dbReference>
<evidence type="ECO:0000256" key="10">
    <source>
        <dbReference type="ARBA" id="ARBA00023242"/>
    </source>
</evidence>
<evidence type="ECO:0000256" key="4">
    <source>
        <dbReference type="ARBA" id="ARBA00006958"/>
    </source>
</evidence>
<dbReference type="PANTHER" id="PTHR22930:SF289">
    <property type="entry name" value="DDE TNP4 DOMAIN-CONTAINING PROTEIN-RELATED"/>
    <property type="match status" value="1"/>
</dbReference>
<gene>
    <name evidence="14" type="ORF">P5673_030142</name>
</gene>
<evidence type="ECO:0000256" key="5">
    <source>
        <dbReference type="ARBA" id="ARBA00015519"/>
    </source>
</evidence>
<evidence type="ECO:0000256" key="3">
    <source>
        <dbReference type="ARBA" id="ARBA00004496"/>
    </source>
</evidence>
<dbReference type="Proteomes" id="UP001249851">
    <property type="component" value="Unassembled WGS sequence"/>
</dbReference>
<evidence type="ECO:0000256" key="11">
    <source>
        <dbReference type="ARBA" id="ARBA00030126"/>
    </source>
</evidence>
<comment type="caution">
    <text evidence="14">The sequence shown here is derived from an EMBL/GenBank/DDBJ whole genome shotgun (WGS) entry which is preliminary data.</text>
</comment>
<reference evidence="14" key="2">
    <citation type="journal article" date="2023" name="Science">
        <title>Genomic signatures of disease resistance in endangered staghorn corals.</title>
        <authorList>
            <person name="Vollmer S.V."/>
            <person name="Selwyn J.D."/>
            <person name="Despard B.A."/>
            <person name="Roesel C.L."/>
        </authorList>
    </citation>
    <scope>NUCLEOTIDE SEQUENCE</scope>
    <source>
        <strain evidence="14">K2</strain>
    </source>
</reference>
<evidence type="ECO:0000256" key="6">
    <source>
        <dbReference type="ARBA" id="ARBA00022490"/>
    </source>
</evidence>
<dbReference type="PRINTS" id="PR02086">
    <property type="entry name" value="PUTNUCHARBI1"/>
</dbReference>
<keyword evidence="6" id="KW-0963">Cytoplasm</keyword>
<dbReference type="AlphaFoldDB" id="A0AAD9UTE2"/>
<dbReference type="GO" id="GO:0004518">
    <property type="term" value="F:nuclease activity"/>
    <property type="evidence" value="ECO:0007669"/>
    <property type="project" value="UniProtKB-KW"/>
</dbReference>
<dbReference type="GO" id="GO:0046872">
    <property type="term" value="F:metal ion binding"/>
    <property type="evidence" value="ECO:0007669"/>
    <property type="project" value="UniProtKB-KW"/>
</dbReference>
<comment type="subcellular location">
    <subcellularLocation>
        <location evidence="3">Cytoplasm</location>
    </subcellularLocation>
    <subcellularLocation>
        <location evidence="2">Nucleus</location>
    </subcellularLocation>
</comment>
<comment type="function">
    <text evidence="12">Transposase-derived protein that may have nuclease activity. Does not have transposase activity.</text>
</comment>
<evidence type="ECO:0000259" key="13">
    <source>
        <dbReference type="Pfam" id="PF13359"/>
    </source>
</evidence>
<proteinExistence type="inferred from homology"/>
<dbReference type="InterPro" id="IPR026103">
    <property type="entry name" value="HARBI1_animal"/>
</dbReference>
<dbReference type="InterPro" id="IPR027806">
    <property type="entry name" value="HARBI1_dom"/>
</dbReference>
<name>A0AAD9UTE2_ACRCE</name>
<evidence type="ECO:0000256" key="1">
    <source>
        <dbReference type="ARBA" id="ARBA00001968"/>
    </source>
</evidence>
<comment type="similarity">
    <text evidence="4">Belongs to the HARBI1 family.</text>
</comment>
<evidence type="ECO:0000313" key="15">
    <source>
        <dbReference type="Proteomes" id="UP001249851"/>
    </source>
</evidence>
<evidence type="ECO:0000256" key="2">
    <source>
        <dbReference type="ARBA" id="ARBA00004123"/>
    </source>
</evidence>
<dbReference type="Pfam" id="PF13359">
    <property type="entry name" value="DDE_Tnp_4"/>
    <property type="match status" value="1"/>
</dbReference>
<evidence type="ECO:0000313" key="14">
    <source>
        <dbReference type="EMBL" id="KAK2549319.1"/>
    </source>
</evidence>
<keyword evidence="15" id="KW-1185">Reference proteome</keyword>
<dbReference type="GO" id="GO:0005737">
    <property type="term" value="C:cytoplasm"/>
    <property type="evidence" value="ECO:0007669"/>
    <property type="project" value="UniProtKB-SubCell"/>
</dbReference>
<feature type="domain" description="DDE Tnp4" evidence="13">
    <location>
        <begin position="149"/>
        <end position="300"/>
    </location>
</feature>
<evidence type="ECO:0000256" key="8">
    <source>
        <dbReference type="ARBA" id="ARBA00022723"/>
    </source>
</evidence>
<keyword evidence="9" id="KW-0378">Hydrolase</keyword>
<evidence type="ECO:0000256" key="12">
    <source>
        <dbReference type="ARBA" id="ARBA00045850"/>
    </source>
</evidence>
<sequence>MADMLLSGHLAGARRARPRRFRLFNARLDDYLSENDLKSRFRFGRDSINYLADLLSDDLARNTARNHALSPLIQVLVALRFFTSGSFLEVIGDTFGLPKSTVSQCITAVSQALVRRQHLFIIWPDEDRKTVIKQAFFAKNGFPGVIGCIDCTHIRIQAPRVNENDFVNRKGYHSLNVQAICDHKGMFTNVVAKWPENAHDSFIFQDSLIYDKLNDELKDLEDGFLIGDSGYGCKPFIMTPYPHPSTQHQEAFNEALGKIRVKIEQSFGIFKRRFHLMHSEIRMDPVKVSQLIGACTVLHNIAILRNDMYDPGEAMLENDQPDVPPYDGPEDGLQIRDYICEHYF</sequence>
<keyword evidence="7" id="KW-0540">Nuclease</keyword>
<protein>
    <recommendedName>
        <fullName evidence="5">Putative nuclease HARBI1</fullName>
    </recommendedName>
    <alternativeName>
        <fullName evidence="11">Harbinger transposase-derived nuclease</fullName>
    </alternativeName>
</protein>
<keyword evidence="10" id="KW-0539">Nucleus</keyword>
<dbReference type="PANTHER" id="PTHR22930">
    <property type="match status" value="1"/>
</dbReference>
<accession>A0AAD9UTE2</accession>
<dbReference type="GO" id="GO:0016787">
    <property type="term" value="F:hydrolase activity"/>
    <property type="evidence" value="ECO:0007669"/>
    <property type="project" value="UniProtKB-KW"/>
</dbReference>
<reference evidence="14" key="1">
    <citation type="journal article" date="2023" name="G3 (Bethesda)">
        <title>Whole genome assembly and annotation of the endangered Caribbean coral Acropora cervicornis.</title>
        <authorList>
            <person name="Selwyn J.D."/>
            <person name="Vollmer S.V."/>
        </authorList>
    </citation>
    <scope>NUCLEOTIDE SEQUENCE</scope>
    <source>
        <strain evidence="14">K2</strain>
    </source>
</reference>